<organism evidence="1 2">
    <name type="scientific">Thamnidium elegans</name>
    <dbReference type="NCBI Taxonomy" id="101142"/>
    <lineage>
        <taxon>Eukaryota</taxon>
        <taxon>Fungi</taxon>
        <taxon>Fungi incertae sedis</taxon>
        <taxon>Mucoromycota</taxon>
        <taxon>Mucoromycotina</taxon>
        <taxon>Mucoromycetes</taxon>
        <taxon>Mucorales</taxon>
        <taxon>Mucorineae</taxon>
        <taxon>Mucoraceae</taxon>
        <taxon>Thamnidium</taxon>
    </lineage>
</organism>
<dbReference type="InterPro" id="IPR032675">
    <property type="entry name" value="LRR_dom_sf"/>
</dbReference>
<protein>
    <submittedName>
        <fullName evidence="1">Uncharacterized protein</fullName>
    </submittedName>
</protein>
<name>A0A8H7SFB9_9FUNG</name>
<dbReference type="Proteomes" id="UP000613177">
    <property type="component" value="Unassembled WGS sequence"/>
</dbReference>
<dbReference type="EMBL" id="JAEPRE010000400">
    <property type="protein sequence ID" value="KAG2228610.1"/>
    <property type="molecule type" value="Genomic_DNA"/>
</dbReference>
<proteinExistence type="predicted"/>
<evidence type="ECO:0000313" key="1">
    <source>
        <dbReference type="EMBL" id="KAG2228610.1"/>
    </source>
</evidence>
<accession>A0A8H7SFB9</accession>
<dbReference type="SUPFAM" id="SSF52047">
    <property type="entry name" value="RNI-like"/>
    <property type="match status" value="1"/>
</dbReference>
<reference evidence="1" key="1">
    <citation type="submission" date="2021-01" db="EMBL/GenBank/DDBJ databases">
        <title>Metabolic potential, ecology and presence of endohyphal bacteria is reflected in genomic diversity of Mucoromycotina.</title>
        <authorList>
            <person name="Muszewska A."/>
            <person name="Okrasinska A."/>
            <person name="Steczkiewicz K."/>
            <person name="Drgas O."/>
            <person name="Orlowska M."/>
            <person name="Perlinska-Lenart U."/>
            <person name="Aleksandrzak-Piekarczyk T."/>
            <person name="Szatraj K."/>
            <person name="Zielenkiewicz U."/>
            <person name="Pilsyk S."/>
            <person name="Malc E."/>
            <person name="Mieczkowski P."/>
            <person name="Kruszewska J.S."/>
            <person name="Biernat P."/>
            <person name="Pawlowska J."/>
        </authorList>
    </citation>
    <scope>NUCLEOTIDE SEQUENCE</scope>
    <source>
        <strain evidence="1">WA0000018081</strain>
    </source>
</reference>
<keyword evidence="2" id="KW-1185">Reference proteome</keyword>
<dbReference type="Gene3D" id="3.80.10.10">
    <property type="entry name" value="Ribonuclease Inhibitor"/>
    <property type="match status" value="1"/>
</dbReference>
<evidence type="ECO:0000313" key="2">
    <source>
        <dbReference type="Proteomes" id="UP000613177"/>
    </source>
</evidence>
<gene>
    <name evidence="1" type="ORF">INT48_008073</name>
</gene>
<sequence>MLDLDPLQDPLHLLITYCPLVEDFCFSRTNYIFQAEWQYLRSVLEQRRHDWHLINLATYFDRQDYDQYYNCALIMKNSLKQFYLKQKQLDYGIHFKEFSQLTKLIISRRVIDNVVDLDSIVCHLPLLTYVDTEFYIPKTSQPNNRVPNNIQYSQQPFTNIKELQSKNFPLSKDLDLLFIMQKFINLDIIKIAVGRGNPWPISRITPNVLQEFFRFICKSRICSVVFTDIDVIRALHLYFLSLDHNDGNFQVSFTNILDKGENTTSFHISSEECVKIVYNLVGNSSNGRIIKAKQMLTGIQNYIRHLRVSLLGKHSIAKKIEEFLPLIFESCKELTKLTVCDGKLTGAMSNKLKKQSNIKELTFNKACIDLVQLPVIMNLFPYLDMFQLDNCQFLGDESTHSVTAIQLNMFETRFDTIKVSFKDIGMPGIPKNKTDELGIPVVPIKQNKVFITVNLAEDQMTKYYCGDVSVSNVMIVTRAAYYEHLEEARITEHILDLYNSDKIDVDIKQDLLDEMHPVS</sequence>
<dbReference type="AlphaFoldDB" id="A0A8H7SFB9"/>
<comment type="caution">
    <text evidence="1">The sequence shown here is derived from an EMBL/GenBank/DDBJ whole genome shotgun (WGS) entry which is preliminary data.</text>
</comment>